<protein>
    <recommendedName>
        <fullName evidence="4">Type II toxin-antitoxin system PemK/MazF family toxin</fullName>
    </recommendedName>
</protein>
<accession>A0ABN3AYA7</accession>
<dbReference type="SUPFAM" id="SSF50118">
    <property type="entry name" value="Cell growth inhibitor/plasmid maintenance toxic component"/>
    <property type="match status" value="1"/>
</dbReference>
<reference evidence="2 3" key="1">
    <citation type="journal article" date="2019" name="Int. J. Syst. Evol. Microbiol.">
        <title>The Global Catalogue of Microorganisms (GCM) 10K type strain sequencing project: providing services to taxonomists for standard genome sequencing and annotation.</title>
        <authorList>
            <consortium name="The Broad Institute Genomics Platform"/>
            <consortium name="The Broad Institute Genome Sequencing Center for Infectious Disease"/>
            <person name="Wu L."/>
            <person name="Ma J."/>
        </authorList>
    </citation>
    <scope>NUCLEOTIDE SEQUENCE [LARGE SCALE GENOMIC DNA]</scope>
    <source>
        <strain evidence="2 3">JCM 14917</strain>
    </source>
</reference>
<evidence type="ECO:0000256" key="1">
    <source>
        <dbReference type="SAM" id="MobiDB-lite"/>
    </source>
</evidence>
<keyword evidence="3" id="KW-1185">Reference proteome</keyword>
<evidence type="ECO:0008006" key="4">
    <source>
        <dbReference type="Google" id="ProtNLM"/>
    </source>
</evidence>
<comment type="caution">
    <text evidence="2">The sequence shown here is derived from an EMBL/GenBank/DDBJ whole genome shotgun (WGS) entry which is preliminary data.</text>
</comment>
<proteinExistence type="predicted"/>
<dbReference type="Proteomes" id="UP001500974">
    <property type="component" value="Unassembled WGS sequence"/>
</dbReference>
<feature type="region of interest" description="Disordered" evidence="1">
    <location>
        <begin position="22"/>
        <end position="41"/>
    </location>
</feature>
<gene>
    <name evidence="2" type="ORF">GCM10009784_20210</name>
</gene>
<sequence>MTSLGQSLFRLAKAALKSIASRPATQRNTPEAYAPEPGSTADPGEIVWTWVPYEDDPSQGKDRPVLIIGRDGSSLLALMLTSRDRNNARSRHDDYVDIGSGSWDRRGRPSEVYVKRLLTIDPGAVRRIGATLDRLLFNRVMSRYEERS</sequence>
<dbReference type="InterPro" id="IPR003477">
    <property type="entry name" value="PemK-like"/>
</dbReference>
<evidence type="ECO:0000313" key="2">
    <source>
        <dbReference type="EMBL" id="GAA2175909.1"/>
    </source>
</evidence>
<name>A0ABN3AYA7_9MICC</name>
<dbReference type="EMBL" id="BAAAON010000002">
    <property type="protein sequence ID" value="GAA2175909.1"/>
    <property type="molecule type" value="Genomic_DNA"/>
</dbReference>
<dbReference type="RefSeq" id="WP_277357089.1">
    <property type="nucleotide sequence ID" value="NZ_BAAAON010000002.1"/>
</dbReference>
<organism evidence="2 3">
    <name type="scientific">Arthrobacter parietis</name>
    <dbReference type="NCBI Taxonomy" id="271434"/>
    <lineage>
        <taxon>Bacteria</taxon>
        <taxon>Bacillati</taxon>
        <taxon>Actinomycetota</taxon>
        <taxon>Actinomycetes</taxon>
        <taxon>Micrococcales</taxon>
        <taxon>Micrococcaceae</taxon>
        <taxon>Arthrobacter</taxon>
    </lineage>
</organism>
<evidence type="ECO:0000313" key="3">
    <source>
        <dbReference type="Proteomes" id="UP001500974"/>
    </source>
</evidence>
<dbReference type="Pfam" id="PF02452">
    <property type="entry name" value="PemK_toxin"/>
    <property type="match status" value="1"/>
</dbReference>